<keyword evidence="2" id="KW-0472">Membrane</keyword>
<organism evidence="4 5">
    <name type="scientific">Fusarium venenatum</name>
    <dbReference type="NCBI Taxonomy" id="56646"/>
    <lineage>
        <taxon>Eukaryota</taxon>
        <taxon>Fungi</taxon>
        <taxon>Dikarya</taxon>
        <taxon>Ascomycota</taxon>
        <taxon>Pezizomycotina</taxon>
        <taxon>Sordariomycetes</taxon>
        <taxon>Hypocreomycetidae</taxon>
        <taxon>Hypocreales</taxon>
        <taxon>Nectriaceae</taxon>
        <taxon>Fusarium</taxon>
    </lineage>
</organism>
<name>A0A2L2TAA0_9HYPO</name>
<proteinExistence type="predicted"/>
<evidence type="ECO:0000256" key="2">
    <source>
        <dbReference type="SAM" id="Phobius"/>
    </source>
</evidence>
<dbReference type="STRING" id="56646.A0A2L2TAA0"/>
<sequence length="618" mass="67409">MLLNIVLLTLIWMSRPLLVCGNVPPFFTRYLPRSSDYNTIDSIRRAFSTSNLKERDTKKVNSTSLDKSWENAILFAYTAEQDLDSKQRNTSISAGIEITCTTCYIKGTATTRFISDKDFNISQSLNDLTDQVENEIYNLRAEVSNYTKEYIDEVTDNLDDGFDMDDFDMPTMDFDLNVDLPEIPEFRLEFQFDGLEVYMLVDTVLSAGATYTLNLYTSTTPAGFAVRHNLEVGVIFTIDLIVSVEGEIDISTGFHLKLDDGVKIELGIFSKEISNMVINGGEFEFLPVTVESAGVVFKAVLRVGIQAGFEISSSDVSIAGKDIFRIGAGIESGVYANIAELITNVTLSTDEDDQCGLRVEEAYQLAVGAAAGASIAIEDITWGPAVETEVPIFYTTLAQACAVQRRSGTISTSQVTLASAALVMRGEDEDGAEMETTTISEEATFIAVACESEGLVNCPASLQTTSRYTTTRTHVTVVPTDSEAFFPESVRFTSVRPIPFGDSAKNLFTTSGIPESYVPQPPTHSATTSAIDDNDDDDEGTGNTNSNAESRRLSDRVIIGLSVGLGLPFLFGGIALIFIWTRKMRLSTNKSSTSIQTVEHISPSSKTAIASVVELRSL</sequence>
<evidence type="ECO:0000313" key="4">
    <source>
        <dbReference type="EMBL" id="CEI67872.1"/>
    </source>
</evidence>
<feature type="region of interest" description="Disordered" evidence="1">
    <location>
        <begin position="511"/>
        <end position="548"/>
    </location>
</feature>
<feature type="chain" id="PRO_5014895327" description="Mid2 domain-containing protein" evidence="3">
    <location>
        <begin position="22"/>
        <end position="618"/>
    </location>
</feature>
<evidence type="ECO:0000256" key="3">
    <source>
        <dbReference type="SAM" id="SignalP"/>
    </source>
</evidence>
<evidence type="ECO:0008006" key="6">
    <source>
        <dbReference type="Google" id="ProtNLM"/>
    </source>
</evidence>
<feature type="signal peptide" evidence="3">
    <location>
        <begin position="1"/>
        <end position="21"/>
    </location>
</feature>
<evidence type="ECO:0000256" key="1">
    <source>
        <dbReference type="SAM" id="MobiDB-lite"/>
    </source>
</evidence>
<keyword evidence="2" id="KW-1133">Transmembrane helix</keyword>
<dbReference type="EMBL" id="LN649231">
    <property type="protein sequence ID" value="CEI67872.1"/>
    <property type="molecule type" value="Genomic_DNA"/>
</dbReference>
<dbReference type="AlphaFoldDB" id="A0A2L2TAA0"/>
<feature type="transmembrane region" description="Helical" evidence="2">
    <location>
        <begin position="557"/>
        <end position="580"/>
    </location>
</feature>
<reference evidence="5" key="1">
    <citation type="submission" date="2014-10" db="EMBL/GenBank/DDBJ databases">
        <authorList>
            <person name="King R."/>
        </authorList>
    </citation>
    <scope>NUCLEOTIDE SEQUENCE [LARGE SCALE GENOMIC DNA]</scope>
    <source>
        <strain evidence="5">A3/5</strain>
    </source>
</reference>
<dbReference type="Proteomes" id="UP000245910">
    <property type="component" value="Chromosome III"/>
</dbReference>
<keyword evidence="2" id="KW-0812">Transmembrane</keyword>
<protein>
    <recommendedName>
        <fullName evidence="6">Mid2 domain-containing protein</fullName>
    </recommendedName>
</protein>
<accession>A0A2L2TAA0</accession>
<keyword evidence="3" id="KW-0732">Signal</keyword>
<evidence type="ECO:0000313" key="5">
    <source>
        <dbReference type="Proteomes" id="UP000245910"/>
    </source>
</evidence>
<keyword evidence="5" id="KW-1185">Reference proteome</keyword>